<dbReference type="KEGG" id="mis:MICPUN_105843"/>
<dbReference type="Pfam" id="PF14108">
    <property type="entry name" value="ABA4-like"/>
    <property type="match status" value="1"/>
</dbReference>
<evidence type="ECO:0000313" key="3">
    <source>
        <dbReference type="Proteomes" id="UP000002009"/>
    </source>
</evidence>
<gene>
    <name evidence="2" type="ORF">MICPUN_105843</name>
</gene>
<dbReference type="eggNOG" id="ENOG502S9M4">
    <property type="taxonomic scope" value="Eukaryota"/>
</dbReference>
<dbReference type="AlphaFoldDB" id="C1EAL4"/>
<proteinExistence type="predicted"/>
<dbReference type="InParanoid" id="C1EAL4"/>
<evidence type="ECO:0000256" key="1">
    <source>
        <dbReference type="SAM" id="Phobius"/>
    </source>
</evidence>
<evidence type="ECO:0000313" key="2">
    <source>
        <dbReference type="EMBL" id="ACO65225.1"/>
    </source>
</evidence>
<keyword evidence="3" id="KW-1185">Reference proteome</keyword>
<keyword evidence="1" id="KW-0812">Transmembrane</keyword>
<reference evidence="2 3" key="1">
    <citation type="journal article" date="2009" name="Science">
        <title>Green evolution and dynamic adaptations revealed by genomes of the marine picoeukaryotes Micromonas.</title>
        <authorList>
            <person name="Worden A.Z."/>
            <person name="Lee J.H."/>
            <person name="Mock T."/>
            <person name="Rouze P."/>
            <person name="Simmons M.P."/>
            <person name="Aerts A.L."/>
            <person name="Allen A.E."/>
            <person name="Cuvelier M.L."/>
            <person name="Derelle E."/>
            <person name="Everett M.V."/>
            <person name="Foulon E."/>
            <person name="Grimwood J."/>
            <person name="Gundlach H."/>
            <person name="Henrissat B."/>
            <person name="Napoli C."/>
            <person name="McDonald S.M."/>
            <person name="Parker M.S."/>
            <person name="Rombauts S."/>
            <person name="Salamov A."/>
            <person name="Von Dassow P."/>
            <person name="Badger J.H."/>
            <person name="Coutinho P.M."/>
            <person name="Demir E."/>
            <person name="Dubchak I."/>
            <person name="Gentemann C."/>
            <person name="Eikrem W."/>
            <person name="Gready J.E."/>
            <person name="John U."/>
            <person name="Lanier W."/>
            <person name="Lindquist E.A."/>
            <person name="Lucas S."/>
            <person name="Mayer K.F."/>
            <person name="Moreau H."/>
            <person name="Not F."/>
            <person name="Otillar R."/>
            <person name="Panaud O."/>
            <person name="Pangilinan J."/>
            <person name="Paulsen I."/>
            <person name="Piegu B."/>
            <person name="Poliakov A."/>
            <person name="Robbens S."/>
            <person name="Schmutz J."/>
            <person name="Toulza E."/>
            <person name="Wyss T."/>
            <person name="Zelensky A."/>
            <person name="Zhou K."/>
            <person name="Armbrust E.V."/>
            <person name="Bhattacharya D."/>
            <person name="Goodenough U.W."/>
            <person name="Van de Peer Y."/>
            <person name="Grigoriev I.V."/>
        </authorList>
    </citation>
    <scope>NUCLEOTIDE SEQUENCE [LARGE SCALE GENOMIC DNA]</scope>
    <source>
        <strain evidence="3">RCC299 / NOUM17</strain>
    </source>
</reference>
<keyword evidence="1" id="KW-1133">Transmembrane helix</keyword>
<name>C1EAL4_MICCC</name>
<dbReference type="InterPro" id="IPR025461">
    <property type="entry name" value="ABA4-like"/>
</dbReference>
<dbReference type="Proteomes" id="UP000002009">
    <property type="component" value="Chromosome 7"/>
</dbReference>
<dbReference type="OMA" id="HNQILHA"/>
<dbReference type="OrthoDB" id="5523505at2759"/>
<dbReference type="EMBL" id="CP001328">
    <property type="protein sequence ID" value="ACO65225.1"/>
    <property type="molecule type" value="Genomic_DNA"/>
</dbReference>
<feature type="transmembrane region" description="Helical" evidence="1">
    <location>
        <begin position="95"/>
        <end position="118"/>
    </location>
</feature>
<keyword evidence="1" id="KW-0472">Membrane</keyword>
<dbReference type="RefSeq" id="XP_002503967.1">
    <property type="nucleotide sequence ID" value="XM_002503921.1"/>
</dbReference>
<feature type="transmembrane region" description="Helical" evidence="1">
    <location>
        <begin position="244"/>
        <end position="266"/>
    </location>
</feature>
<organism evidence="2 3">
    <name type="scientific">Micromonas commoda (strain RCC299 / NOUM17 / CCMP2709)</name>
    <name type="common">Picoplanktonic green alga</name>
    <dbReference type="NCBI Taxonomy" id="296587"/>
    <lineage>
        <taxon>Eukaryota</taxon>
        <taxon>Viridiplantae</taxon>
        <taxon>Chlorophyta</taxon>
        <taxon>Mamiellophyceae</taxon>
        <taxon>Mamiellales</taxon>
        <taxon>Mamiellaceae</taxon>
        <taxon>Micromonas</taxon>
    </lineage>
</organism>
<dbReference type="GeneID" id="8244913"/>
<accession>C1EAL4</accession>
<feature type="transmembrane region" description="Helical" evidence="1">
    <location>
        <begin position="168"/>
        <end position="190"/>
    </location>
</feature>
<sequence>MASIILAGVNPVARSLPARRRAVGRAAGAKLAFVASAAPAGHSSRVAGPAPRGPAALVMPGAATVRGDQMMARATALEISAPAANDDKKQLLFKIAVGVTVAALALAFPCASLAAAKAKGAVAAAYPISFLPYTHNQILHAVNLGSLPAWFSLLVLPRWHMTKKITAAVAVAYSVLYVALAYALFSESILSMDYSSLSTTQGLSKAFSDATSVLAGWAHFIVFDLWTARFFVLDSGRSGIPHLAIVPAILGCMFFGPVGLLTYLAVKRVYESLQMRNPMSTKTYNF</sequence>
<feature type="transmembrane region" description="Helical" evidence="1">
    <location>
        <begin position="138"/>
        <end position="156"/>
    </location>
</feature>
<evidence type="ECO:0008006" key="4">
    <source>
        <dbReference type="Google" id="ProtNLM"/>
    </source>
</evidence>
<protein>
    <recommendedName>
        <fullName evidence="4">DUF4281 domain-containing protein</fullName>
    </recommendedName>
</protein>